<feature type="non-terminal residue" evidence="3">
    <location>
        <position position="205"/>
    </location>
</feature>
<dbReference type="InterPro" id="IPR036915">
    <property type="entry name" value="Cyclin-like_sf"/>
</dbReference>
<dbReference type="InterPro" id="IPR006671">
    <property type="entry name" value="Cyclin_N"/>
</dbReference>
<feature type="non-terminal residue" evidence="3">
    <location>
        <position position="1"/>
    </location>
</feature>
<evidence type="ECO:0000313" key="3">
    <source>
        <dbReference type="EMBL" id="KAJ7695846.1"/>
    </source>
</evidence>
<feature type="region of interest" description="Disordered" evidence="1">
    <location>
        <begin position="176"/>
        <end position="205"/>
    </location>
</feature>
<accession>A0AAD7DP59</accession>
<dbReference type="Proteomes" id="UP001215598">
    <property type="component" value="Unassembled WGS sequence"/>
</dbReference>
<dbReference type="GO" id="GO:0000307">
    <property type="term" value="C:cyclin-dependent protein kinase holoenzyme complex"/>
    <property type="evidence" value="ECO:0007669"/>
    <property type="project" value="TreeGrafter"/>
</dbReference>
<dbReference type="SUPFAM" id="SSF47954">
    <property type="entry name" value="Cyclin-like"/>
    <property type="match status" value="1"/>
</dbReference>
<name>A0AAD7DP59_9AGAR</name>
<dbReference type="Pfam" id="PF00134">
    <property type="entry name" value="Cyclin_N"/>
    <property type="match status" value="1"/>
</dbReference>
<dbReference type="PANTHER" id="PTHR15615">
    <property type="match status" value="1"/>
</dbReference>
<reference evidence="3" key="1">
    <citation type="submission" date="2023-03" db="EMBL/GenBank/DDBJ databases">
        <title>Massive genome expansion in bonnet fungi (Mycena s.s.) driven by repeated elements and novel gene families across ecological guilds.</title>
        <authorList>
            <consortium name="Lawrence Berkeley National Laboratory"/>
            <person name="Harder C.B."/>
            <person name="Miyauchi S."/>
            <person name="Viragh M."/>
            <person name="Kuo A."/>
            <person name="Thoen E."/>
            <person name="Andreopoulos B."/>
            <person name="Lu D."/>
            <person name="Skrede I."/>
            <person name="Drula E."/>
            <person name="Henrissat B."/>
            <person name="Morin E."/>
            <person name="Kohler A."/>
            <person name="Barry K."/>
            <person name="LaButti K."/>
            <person name="Morin E."/>
            <person name="Salamov A."/>
            <person name="Lipzen A."/>
            <person name="Mereny Z."/>
            <person name="Hegedus B."/>
            <person name="Baldrian P."/>
            <person name="Stursova M."/>
            <person name="Weitz H."/>
            <person name="Taylor A."/>
            <person name="Grigoriev I.V."/>
            <person name="Nagy L.G."/>
            <person name="Martin F."/>
            <person name="Kauserud H."/>
        </authorList>
    </citation>
    <scope>NUCLEOTIDE SEQUENCE</scope>
    <source>
        <strain evidence="3">CBHHK182m</strain>
    </source>
</reference>
<dbReference type="AlphaFoldDB" id="A0AAD7DP59"/>
<dbReference type="GO" id="GO:0019901">
    <property type="term" value="F:protein kinase binding"/>
    <property type="evidence" value="ECO:0007669"/>
    <property type="project" value="InterPro"/>
</dbReference>
<dbReference type="GO" id="GO:0005634">
    <property type="term" value="C:nucleus"/>
    <property type="evidence" value="ECO:0007669"/>
    <property type="project" value="TreeGrafter"/>
</dbReference>
<gene>
    <name evidence="3" type="ORF">B0H16DRAFT_1397432</name>
</gene>
<protein>
    <recommendedName>
        <fullName evidence="2">Cyclin N-terminal domain-containing protein</fullName>
    </recommendedName>
</protein>
<dbReference type="Gene3D" id="1.10.472.10">
    <property type="entry name" value="Cyclin-like"/>
    <property type="match status" value="1"/>
</dbReference>
<sequence length="205" mass="22516">MSTSANDSENVLFSSVHRSSWLWQLLQLTIDRPVIDYIVHCVSETVDQALGRSDLPSSSNAAFTSFVSTVLVRSAETIAAVLTSLSYISRARSNIYIPSIEWALERVFLGALIVASKYTSDSTMKNVHWAACTGIFSTRDICRIEREFLAVLDWELAVSEGDLLAHHAGLISATSNSNSRAARNHTRSHLKVPSSKTAPQPKPPQ</sequence>
<dbReference type="EMBL" id="JARKIB010000643">
    <property type="protein sequence ID" value="KAJ7695846.1"/>
    <property type="molecule type" value="Genomic_DNA"/>
</dbReference>
<dbReference type="GO" id="GO:0016538">
    <property type="term" value="F:cyclin-dependent protein serine/threonine kinase regulator activity"/>
    <property type="evidence" value="ECO:0007669"/>
    <property type="project" value="TreeGrafter"/>
</dbReference>
<dbReference type="InterPro" id="IPR013922">
    <property type="entry name" value="Cyclin_PHO80-like"/>
</dbReference>
<dbReference type="PANTHER" id="PTHR15615:SF10">
    <property type="entry name" value="PHO85 CYCLIN-2-RELATED"/>
    <property type="match status" value="1"/>
</dbReference>
<evidence type="ECO:0000313" key="4">
    <source>
        <dbReference type="Proteomes" id="UP001215598"/>
    </source>
</evidence>
<keyword evidence="4" id="KW-1185">Reference proteome</keyword>
<organism evidence="3 4">
    <name type="scientific">Mycena metata</name>
    <dbReference type="NCBI Taxonomy" id="1033252"/>
    <lineage>
        <taxon>Eukaryota</taxon>
        <taxon>Fungi</taxon>
        <taxon>Dikarya</taxon>
        <taxon>Basidiomycota</taxon>
        <taxon>Agaricomycotina</taxon>
        <taxon>Agaricomycetes</taxon>
        <taxon>Agaricomycetidae</taxon>
        <taxon>Agaricales</taxon>
        <taxon>Marasmiineae</taxon>
        <taxon>Mycenaceae</taxon>
        <taxon>Mycena</taxon>
    </lineage>
</organism>
<evidence type="ECO:0000256" key="1">
    <source>
        <dbReference type="SAM" id="MobiDB-lite"/>
    </source>
</evidence>
<proteinExistence type="predicted"/>
<comment type="caution">
    <text evidence="3">The sequence shown here is derived from an EMBL/GenBank/DDBJ whole genome shotgun (WGS) entry which is preliminary data.</text>
</comment>
<feature type="domain" description="Cyclin N-terminal" evidence="2">
    <location>
        <begin position="80"/>
        <end position="156"/>
    </location>
</feature>
<evidence type="ECO:0000259" key="2">
    <source>
        <dbReference type="Pfam" id="PF00134"/>
    </source>
</evidence>
<dbReference type="CDD" id="cd20557">
    <property type="entry name" value="CYCLIN_ScPCL1-like"/>
    <property type="match status" value="1"/>
</dbReference>